<keyword evidence="2" id="KW-1185">Reference proteome</keyword>
<gene>
    <name evidence="1" type="ORF">PIB30_001110</name>
</gene>
<dbReference type="PANTHER" id="PTHR35497:SF1">
    <property type="entry name" value="ACYL-UDP-N-ACETYLGLUCOSAMINE O-ACYLTRANSFERASE"/>
    <property type="match status" value="1"/>
</dbReference>
<dbReference type="Proteomes" id="UP001341840">
    <property type="component" value="Unassembled WGS sequence"/>
</dbReference>
<dbReference type="PANTHER" id="PTHR35497">
    <property type="entry name" value="ACYL-UDP-N-ACETYLGLUCOSAMINE O-ACYLTRANSFERASE"/>
    <property type="match status" value="1"/>
</dbReference>
<sequence length="142" mass="16150">MNETTIIKNRLVLPYRQVLKKRKAMDNRTLEQEEVEKKIKAAFCPECQATGRVPTRVDKNGVEPSPFTLEQKYNYQMKIVFGRKGWVQSPEVVENCSIGLHFHQSDLILQEKLEALKLLRFYRAEIQSGGNAQGQGQGQGGA</sequence>
<accession>A0ABU6U1H9</accession>
<proteinExistence type="predicted"/>
<reference evidence="1 2" key="1">
    <citation type="journal article" date="2023" name="Plants (Basel)">
        <title>Bridging the Gap: Combining Genomics and Transcriptomics Approaches to Understand Stylosanthes scabra, an Orphan Legume from the Brazilian Caatinga.</title>
        <authorList>
            <person name="Ferreira-Neto J.R.C."/>
            <person name="da Silva M.D."/>
            <person name="Binneck E."/>
            <person name="de Melo N.F."/>
            <person name="da Silva R.H."/>
            <person name="de Melo A.L.T.M."/>
            <person name="Pandolfi V."/>
            <person name="Bustamante F.O."/>
            <person name="Brasileiro-Vidal A.C."/>
            <person name="Benko-Iseppon A.M."/>
        </authorList>
    </citation>
    <scope>NUCLEOTIDE SEQUENCE [LARGE SCALE GENOMIC DNA]</scope>
    <source>
        <tissue evidence="1">Leaves</tissue>
    </source>
</reference>
<evidence type="ECO:0000313" key="2">
    <source>
        <dbReference type="Proteomes" id="UP001341840"/>
    </source>
</evidence>
<dbReference type="EMBL" id="JASCZI010120831">
    <property type="protein sequence ID" value="MED6154967.1"/>
    <property type="molecule type" value="Genomic_DNA"/>
</dbReference>
<organism evidence="1 2">
    <name type="scientific">Stylosanthes scabra</name>
    <dbReference type="NCBI Taxonomy" id="79078"/>
    <lineage>
        <taxon>Eukaryota</taxon>
        <taxon>Viridiplantae</taxon>
        <taxon>Streptophyta</taxon>
        <taxon>Embryophyta</taxon>
        <taxon>Tracheophyta</taxon>
        <taxon>Spermatophyta</taxon>
        <taxon>Magnoliopsida</taxon>
        <taxon>eudicotyledons</taxon>
        <taxon>Gunneridae</taxon>
        <taxon>Pentapetalae</taxon>
        <taxon>rosids</taxon>
        <taxon>fabids</taxon>
        <taxon>Fabales</taxon>
        <taxon>Fabaceae</taxon>
        <taxon>Papilionoideae</taxon>
        <taxon>50 kb inversion clade</taxon>
        <taxon>dalbergioids sensu lato</taxon>
        <taxon>Dalbergieae</taxon>
        <taxon>Pterocarpus clade</taxon>
        <taxon>Stylosanthes</taxon>
    </lineage>
</organism>
<evidence type="ECO:0000313" key="1">
    <source>
        <dbReference type="EMBL" id="MED6154967.1"/>
    </source>
</evidence>
<name>A0ABU6U1H9_9FABA</name>
<protein>
    <submittedName>
        <fullName evidence="1">Uncharacterized protein</fullName>
    </submittedName>
</protein>
<comment type="caution">
    <text evidence="1">The sequence shown here is derived from an EMBL/GenBank/DDBJ whole genome shotgun (WGS) entry which is preliminary data.</text>
</comment>